<protein>
    <submittedName>
        <fullName evidence="2">BZ3500_MvSof-1268-A1-R1_Chr1-3g01548 protein</fullName>
    </submittedName>
</protein>
<dbReference type="AlphaFoldDB" id="A0A2X0M646"/>
<reference evidence="3" key="1">
    <citation type="submission" date="2016-10" db="EMBL/GenBank/DDBJ databases">
        <authorList>
            <person name="Jeantristanb JTB J.-T."/>
            <person name="Ricardo R."/>
        </authorList>
    </citation>
    <scope>NUCLEOTIDE SEQUENCE [LARGE SCALE GENOMIC DNA]</scope>
</reference>
<accession>A0A2X0M646</accession>
<dbReference type="EMBL" id="FMWP01000014">
    <property type="protein sequence ID" value="SCZ89740.1"/>
    <property type="molecule type" value="Genomic_DNA"/>
</dbReference>
<gene>
    <name evidence="2" type="ORF">BZ3500_MVSOF-1268-A1-R1_CHR1-3G01548</name>
</gene>
<keyword evidence="1" id="KW-0732">Signal</keyword>
<proteinExistence type="predicted"/>
<name>A0A2X0M646_9BASI</name>
<evidence type="ECO:0000313" key="2">
    <source>
        <dbReference type="EMBL" id="SCZ89740.1"/>
    </source>
</evidence>
<keyword evidence="3" id="KW-1185">Reference proteome</keyword>
<dbReference type="Proteomes" id="UP000249723">
    <property type="component" value="Unassembled WGS sequence"/>
</dbReference>
<feature type="chain" id="PRO_5030060311" evidence="1">
    <location>
        <begin position="25"/>
        <end position="82"/>
    </location>
</feature>
<sequence length="82" mass="9075">MTPLNALMACLSPSSLSSLGCAAAAPPGRVLTASRLLDRGALCYGNHRTKSRWGKWVNAMSKWCNYQVRARIYLRSLTHLPR</sequence>
<feature type="signal peptide" evidence="1">
    <location>
        <begin position="1"/>
        <end position="24"/>
    </location>
</feature>
<evidence type="ECO:0000256" key="1">
    <source>
        <dbReference type="SAM" id="SignalP"/>
    </source>
</evidence>
<organism evidence="2 3">
    <name type="scientific">Microbotryum saponariae</name>
    <dbReference type="NCBI Taxonomy" id="289078"/>
    <lineage>
        <taxon>Eukaryota</taxon>
        <taxon>Fungi</taxon>
        <taxon>Dikarya</taxon>
        <taxon>Basidiomycota</taxon>
        <taxon>Pucciniomycotina</taxon>
        <taxon>Microbotryomycetes</taxon>
        <taxon>Microbotryales</taxon>
        <taxon>Microbotryaceae</taxon>
        <taxon>Microbotryum</taxon>
    </lineage>
</organism>
<evidence type="ECO:0000313" key="3">
    <source>
        <dbReference type="Proteomes" id="UP000249723"/>
    </source>
</evidence>